<dbReference type="WBParaSite" id="PSU_v2.g3964.t1">
    <property type="protein sequence ID" value="PSU_v2.g3964.t1"/>
    <property type="gene ID" value="PSU_v2.g3964"/>
</dbReference>
<name>A0A914YTE9_9BILA</name>
<protein>
    <submittedName>
        <fullName evidence="3">Uncharacterized protein</fullName>
    </submittedName>
</protein>
<dbReference type="AlphaFoldDB" id="A0A914YTE9"/>
<keyword evidence="2" id="KW-1185">Reference proteome</keyword>
<evidence type="ECO:0000313" key="2">
    <source>
        <dbReference type="Proteomes" id="UP000887577"/>
    </source>
</evidence>
<organism evidence="2 3">
    <name type="scientific">Panagrolaimus superbus</name>
    <dbReference type="NCBI Taxonomy" id="310955"/>
    <lineage>
        <taxon>Eukaryota</taxon>
        <taxon>Metazoa</taxon>
        <taxon>Ecdysozoa</taxon>
        <taxon>Nematoda</taxon>
        <taxon>Chromadorea</taxon>
        <taxon>Rhabditida</taxon>
        <taxon>Tylenchina</taxon>
        <taxon>Panagrolaimomorpha</taxon>
        <taxon>Panagrolaimoidea</taxon>
        <taxon>Panagrolaimidae</taxon>
        <taxon>Panagrolaimus</taxon>
    </lineage>
</organism>
<evidence type="ECO:0000256" key="1">
    <source>
        <dbReference type="SAM" id="MobiDB-lite"/>
    </source>
</evidence>
<reference evidence="3" key="1">
    <citation type="submission" date="2022-11" db="UniProtKB">
        <authorList>
            <consortium name="WormBaseParasite"/>
        </authorList>
    </citation>
    <scope>IDENTIFICATION</scope>
</reference>
<evidence type="ECO:0000313" key="3">
    <source>
        <dbReference type="WBParaSite" id="PSU_v2.g3964.t1"/>
    </source>
</evidence>
<dbReference type="Proteomes" id="UP000887577">
    <property type="component" value="Unplaced"/>
</dbReference>
<accession>A0A914YTE9</accession>
<feature type="region of interest" description="Disordered" evidence="1">
    <location>
        <begin position="1"/>
        <end position="24"/>
    </location>
</feature>
<feature type="compositionally biased region" description="Polar residues" evidence="1">
    <location>
        <begin position="1"/>
        <end position="13"/>
    </location>
</feature>
<proteinExistence type="predicted"/>
<sequence>MSAIESQSQSQAPTPAKEVSVGTAKTKQELPGGILLRSIGLSFEKCTAHGTDLCDLIEEVFEYVFEELHGIYDGLNLDKNAIYRYEFRSSALTVDKYFGFQAPEFKQATCRDMIKKMMNIFDCDQFFNLFRSVMIVNLTYTPR</sequence>